<dbReference type="Pfam" id="PF12737">
    <property type="entry name" value="Mating_C"/>
    <property type="match status" value="1"/>
</dbReference>
<keyword evidence="3" id="KW-0371">Homeobox</keyword>
<evidence type="ECO:0000256" key="2">
    <source>
        <dbReference type="ARBA" id="ARBA00023125"/>
    </source>
</evidence>
<comment type="caution">
    <text evidence="8">The sequence shown here is derived from an EMBL/GenBank/DDBJ whole genome shotgun (WGS) entry which is preliminary data.</text>
</comment>
<dbReference type="InterPro" id="IPR009057">
    <property type="entry name" value="Homeodomain-like_sf"/>
</dbReference>
<evidence type="ECO:0000313" key="9">
    <source>
        <dbReference type="Proteomes" id="UP000775547"/>
    </source>
</evidence>
<gene>
    <name evidence="8" type="ORF">DXG03_009767</name>
</gene>
<organism evidence="8 9">
    <name type="scientific">Asterophora parasitica</name>
    <dbReference type="NCBI Taxonomy" id="117018"/>
    <lineage>
        <taxon>Eukaryota</taxon>
        <taxon>Fungi</taxon>
        <taxon>Dikarya</taxon>
        <taxon>Basidiomycota</taxon>
        <taxon>Agaricomycotina</taxon>
        <taxon>Agaricomycetes</taxon>
        <taxon>Agaricomycetidae</taxon>
        <taxon>Agaricales</taxon>
        <taxon>Tricholomatineae</taxon>
        <taxon>Lyophyllaceae</taxon>
        <taxon>Asterophora</taxon>
    </lineage>
</organism>
<evidence type="ECO:0000256" key="4">
    <source>
        <dbReference type="ARBA" id="ARBA00023242"/>
    </source>
</evidence>
<feature type="domain" description="KN homeodomain" evidence="6">
    <location>
        <begin position="136"/>
        <end position="175"/>
    </location>
</feature>
<proteinExistence type="inferred from homology"/>
<reference evidence="8" key="2">
    <citation type="submission" date="2021-10" db="EMBL/GenBank/DDBJ databases">
        <title>Phylogenomics reveals ancestral predisposition of the termite-cultivated fungus Termitomyces towards a domesticated lifestyle.</title>
        <authorList>
            <person name="Auxier B."/>
            <person name="Grum-Grzhimaylo A."/>
            <person name="Cardenas M.E."/>
            <person name="Lodge J.D."/>
            <person name="Laessoe T."/>
            <person name="Pedersen O."/>
            <person name="Smith M.E."/>
            <person name="Kuyper T.W."/>
            <person name="Franco-Molano E.A."/>
            <person name="Baroni T.J."/>
            <person name="Aanen D.K."/>
        </authorList>
    </citation>
    <scope>NUCLEOTIDE SEQUENCE</scope>
    <source>
        <strain evidence="8">AP01</strain>
        <tissue evidence="8">Mycelium</tissue>
    </source>
</reference>
<dbReference type="OrthoDB" id="250329at2759"/>
<dbReference type="Pfam" id="PF05920">
    <property type="entry name" value="Homeobox_KN"/>
    <property type="match status" value="1"/>
</dbReference>
<reference evidence="8" key="1">
    <citation type="submission" date="2020-07" db="EMBL/GenBank/DDBJ databases">
        <authorList>
            <person name="Nieuwenhuis M."/>
            <person name="Van De Peppel L.J.J."/>
        </authorList>
    </citation>
    <scope>NUCLEOTIDE SEQUENCE</scope>
    <source>
        <strain evidence="8">AP01</strain>
        <tissue evidence="8">Mycelium</tissue>
    </source>
</reference>
<feature type="region of interest" description="Disordered" evidence="5">
    <location>
        <begin position="253"/>
        <end position="293"/>
    </location>
</feature>
<dbReference type="CDD" id="cd00086">
    <property type="entry name" value="homeodomain"/>
    <property type="match status" value="1"/>
</dbReference>
<feature type="compositionally biased region" description="Low complexity" evidence="5">
    <location>
        <begin position="340"/>
        <end position="356"/>
    </location>
</feature>
<evidence type="ECO:0000256" key="1">
    <source>
        <dbReference type="ARBA" id="ARBA00005800"/>
    </source>
</evidence>
<evidence type="ECO:0000256" key="3">
    <source>
        <dbReference type="ARBA" id="ARBA00023155"/>
    </source>
</evidence>
<evidence type="ECO:0000256" key="5">
    <source>
        <dbReference type="SAM" id="MobiDB-lite"/>
    </source>
</evidence>
<dbReference type="GO" id="GO:0003677">
    <property type="term" value="F:DNA binding"/>
    <property type="evidence" value="ECO:0007669"/>
    <property type="project" value="UniProtKB-KW"/>
</dbReference>
<evidence type="ECO:0000259" key="6">
    <source>
        <dbReference type="Pfam" id="PF05920"/>
    </source>
</evidence>
<keyword evidence="2" id="KW-0238">DNA-binding</keyword>
<evidence type="ECO:0000259" key="7">
    <source>
        <dbReference type="Pfam" id="PF12737"/>
    </source>
</evidence>
<dbReference type="InterPro" id="IPR008422">
    <property type="entry name" value="KN_HD"/>
</dbReference>
<evidence type="ECO:0000313" key="8">
    <source>
        <dbReference type="EMBL" id="KAG5640228.1"/>
    </source>
</evidence>
<name>A0A9P7K7Q2_9AGAR</name>
<comment type="similarity">
    <text evidence="1">Belongs to the TALE/M-ATYP homeobox family.</text>
</comment>
<dbReference type="InterPro" id="IPR024441">
    <property type="entry name" value="Homeodomain1_C"/>
</dbReference>
<dbReference type="SUPFAM" id="SSF46689">
    <property type="entry name" value="Homeodomain-like"/>
    <property type="match status" value="1"/>
</dbReference>
<feature type="domain" description="Mating-type protein C-terminal" evidence="7">
    <location>
        <begin position="212"/>
        <end position="520"/>
    </location>
</feature>
<dbReference type="Proteomes" id="UP000775547">
    <property type="component" value="Unassembled WGS sequence"/>
</dbReference>
<dbReference type="GO" id="GO:0006355">
    <property type="term" value="P:regulation of DNA-templated transcription"/>
    <property type="evidence" value="ECO:0007669"/>
    <property type="project" value="InterPro"/>
</dbReference>
<keyword evidence="9" id="KW-1185">Reference proteome</keyword>
<dbReference type="InterPro" id="IPR001356">
    <property type="entry name" value="HD"/>
</dbReference>
<dbReference type="AlphaFoldDB" id="A0A9P7K7Q2"/>
<dbReference type="EMBL" id="JABCKV010000989">
    <property type="protein sequence ID" value="KAG5640228.1"/>
    <property type="molecule type" value="Genomic_DNA"/>
</dbReference>
<feature type="region of interest" description="Disordered" evidence="5">
    <location>
        <begin position="307"/>
        <end position="403"/>
    </location>
</feature>
<keyword evidence="4" id="KW-0539">Nucleus</keyword>
<sequence length="610" mass="67624">MASIDERLSLVEDNFLLAAVEGGPSLVAFHDNWLVLLEDIDHAARTANITEETLTTADVVSSRIAFLTDQIMDFKSSSDALKDDLEDVFAQFDINDNSRVASSSRAVSENIPSLPELPNYTTNSSHPSYIEPAYQWLLNNIHNPYPSKEARIAIAREVNSDAKSIDSWFIYARKRMGWNTLRKKHFANKRVDIVDAATRFFVQEDPRRPLDPTVELEFAGIKKCAKDLYADRFERSTLASKLDIAVKDLTPATQAQAREERERRRQEARQREEDALAASAYPSPHRSPHRSPEHIGVVPLEQDEDLATTHPEGIAGRKRRSLSPVEDDNSVDRSHKRTTLRTPLSTTGLPSPTPSSHQLLHRSPTPPPATDSTPLPIISRKRRLSDAGGQGVPKRPKNLPAGPRMQAVSDPLPMSGPSFEASSINDWFNAHFGILSPVVVDPLDTCDALDVEVFNYPPVDGDTSSSASQPLPQSSSLESADLAVPALVADDSPFTQELDISTNTFDIDDLFLDYEEPETQFSGQDPASTYNWFYNPSSFDSSHNQFNTANVLQGYGHVLPQVPSLIFEGHMSTVPAKTTVEAEDKAEIQQQLADMKEAMRRLEEKLAASS</sequence>
<feature type="compositionally biased region" description="Basic and acidic residues" evidence="5">
    <location>
        <begin position="257"/>
        <end position="274"/>
    </location>
</feature>
<dbReference type="Gene3D" id="1.10.10.60">
    <property type="entry name" value="Homeodomain-like"/>
    <property type="match status" value="1"/>
</dbReference>
<protein>
    <submittedName>
        <fullName evidence="8">Uncharacterized protein</fullName>
    </submittedName>
</protein>
<accession>A0A9P7K7Q2</accession>